<feature type="domain" description="EAL" evidence="3">
    <location>
        <begin position="637"/>
        <end position="886"/>
    </location>
</feature>
<dbReference type="PROSITE" id="PS50887">
    <property type="entry name" value="GGDEF"/>
    <property type="match status" value="1"/>
</dbReference>
<feature type="transmembrane region" description="Helical" evidence="2">
    <location>
        <begin position="12"/>
        <end position="37"/>
    </location>
</feature>
<dbReference type="GO" id="GO:0071111">
    <property type="term" value="F:cyclic-guanylate-specific phosphodiesterase activity"/>
    <property type="evidence" value="ECO:0007669"/>
    <property type="project" value="InterPro"/>
</dbReference>
<evidence type="ECO:0000256" key="1">
    <source>
        <dbReference type="SAM" id="Coils"/>
    </source>
</evidence>
<keyword evidence="2" id="KW-1133">Transmembrane helix</keyword>
<evidence type="ECO:0000256" key="2">
    <source>
        <dbReference type="SAM" id="Phobius"/>
    </source>
</evidence>
<dbReference type="RefSeq" id="WP_112115446.1">
    <property type="nucleotide sequence ID" value="NZ_PRKZ01000004.1"/>
</dbReference>
<organism evidence="5 6">
    <name type="scientific">Faecalibacterium prausnitzii</name>
    <dbReference type="NCBI Taxonomy" id="853"/>
    <lineage>
        <taxon>Bacteria</taxon>
        <taxon>Bacillati</taxon>
        <taxon>Bacillota</taxon>
        <taxon>Clostridia</taxon>
        <taxon>Eubacteriales</taxon>
        <taxon>Oscillospiraceae</taxon>
        <taxon>Faecalibacterium</taxon>
    </lineage>
</organism>
<dbReference type="InterPro" id="IPR001633">
    <property type="entry name" value="EAL_dom"/>
</dbReference>
<dbReference type="SUPFAM" id="SSF55073">
    <property type="entry name" value="Nucleotide cyclase"/>
    <property type="match status" value="1"/>
</dbReference>
<comment type="caution">
    <text evidence="5">The sequence shown here is derived from an EMBL/GenBank/DDBJ whole genome shotgun (WGS) entry which is preliminary data.</text>
</comment>
<dbReference type="Proteomes" id="UP000251634">
    <property type="component" value="Unassembled WGS sequence"/>
</dbReference>
<dbReference type="InterPro" id="IPR000160">
    <property type="entry name" value="GGDEF_dom"/>
</dbReference>
<protein>
    <submittedName>
        <fullName evidence="5">Diguanylate cyclase</fullName>
    </submittedName>
</protein>
<keyword evidence="2" id="KW-0472">Membrane</keyword>
<keyword evidence="2" id="KW-0812">Transmembrane</keyword>
<dbReference type="Pfam" id="PF00563">
    <property type="entry name" value="EAL"/>
    <property type="match status" value="1"/>
</dbReference>
<dbReference type="InterPro" id="IPR043128">
    <property type="entry name" value="Rev_trsase/Diguanyl_cyclase"/>
</dbReference>
<keyword evidence="1" id="KW-0175">Coiled coil</keyword>
<dbReference type="InterPro" id="IPR029787">
    <property type="entry name" value="Nucleotide_cyclase"/>
</dbReference>
<feature type="domain" description="GGDEF" evidence="4">
    <location>
        <begin position="493"/>
        <end position="628"/>
    </location>
</feature>
<dbReference type="EMBL" id="PRKZ01000004">
    <property type="protein sequence ID" value="RAW49876.1"/>
    <property type="molecule type" value="Genomic_DNA"/>
</dbReference>
<dbReference type="PANTHER" id="PTHR33121">
    <property type="entry name" value="CYCLIC DI-GMP PHOSPHODIESTERASE PDEF"/>
    <property type="match status" value="1"/>
</dbReference>
<proteinExistence type="predicted"/>
<dbReference type="PANTHER" id="PTHR33121:SF70">
    <property type="entry name" value="SIGNALING PROTEIN YKOW"/>
    <property type="match status" value="1"/>
</dbReference>
<dbReference type="CDD" id="cd01948">
    <property type="entry name" value="EAL"/>
    <property type="match status" value="1"/>
</dbReference>
<evidence type="ECO:0000259" key="4">
    <source>
        <dbReference type="PROSITE" id="PS50887"/>
    </source>
</evidence>
<gene>
    <name evidence="5" type="ORF">C4N25_06730</name>
</gene>
<dbReference type="SMART" id="SM00267">
    <property type="entry name" value="GGDEF"/>
    <property type="match status" value="1"/>
</dbReference>
<evidence type="ECO:0000259" key="3">
    <source>
        <dbReference type="PROSITE" id="PS50883"/>
    </source>
</evidence>
<feature type="coiled-coil region" evidence="1">
    <location>
        <begin position="435"/>
        <end position="465"/>
    </location>
</feature>
<sequence length="893" mass="100033">MKKETVYQRRGCSIFCKILHSLLLVLLTEVLLLIFAISTSRVTSQLNENAEDILDKQVENRANYLRQNLIQAQDLNAISGTIDRVTRELVDQGIVDLNTLDTSSEEALPLLQAIVPELVSTLRTKPVNGIFVILSTHDLNDRADDSYLPGLYIRDLDPSALSTDRNADLLAERGPATAFAPLGIATDKGWSPAMPYQPGGKTSFYKESFQIAYASKSKLSAEDYGRWTPATFRLKGDDRDALAYVQPLILDDGTVYGVVGVELLTSYLTTQLPSNELQNTDHGTYLLATTDADLKRDDVINVRTAFLTGEDADKNMPQTLTLYRDGMDWKFWLDGEEQYATLQQLGLYSRNAPFSGEAWLLIGTVAQNDLYRFSNSVRNLLLVAALLTAVVGLGCSVVVARQLAKPVAQLSNELARAQNDHVSVPEFSRTGIRELDQFASAIVQLSRENEEATALERRRIEHERDYDILTGLYNRQAFQRVCESLFAKPETLGHAALLMTDLDNLKTINDTYGHDWGDQYLRQTGRCLAASTPPGTLSARLSGDEFMLLLYGYDSRDAVREELEKLRTALQDSASILPSGSELHISISGGVAWYPEDSTDFNTLKKYADFAMYQVKHSRKGEMKEFDIGMYNQEAYAMQTRNEFEQMLRDQAVSYHFQPIFSARNGQAIAYEALMRPEMPTLRSPLTVMKLARELNRLYDIEHITLFKASSAFEKLKERGLVREDSLLFINSIASVSLNDTDWRDYRGRFPELARKLVVEITEEEELDPAQLERKRAVAGASGVFALDDYGSGYSNGSSLLTIAPRYVKVDISIIRSIDTNTDKQQFLTSLVDYARPRNILVLAEGVETTAELRKVLELGVDLLQGYCLARPAAVPPPLSKEAADIIHRMKRC</sequence>
<accession>A0A329TMQ1</accession>
<dbReference type="Gene3D" id="3.20.20.450">
    <property type="entry name" value="EAL domain"/>
    <property type="match status" value="1"/>
</dbReference>
<dbReference type="PROSITE" id="PS50883">
    <property type="entry name" value="EAL"/>
    <property type="match status" value="1"/>
</dbReference>
<dbReference type="CDD" id="cd01949">
    <property type="entry name" value="GGDEF"/>
    <property type="match status" value="1"/>
</dbReference>
<dbReference type="Pfam" id="PF00990">
    <property type="entry name" value="GGDEF"/>
    <property type="match status" value="1"/>
</dbReference>
<dbReference type="InterPro" id="IPR035919">
    <property type="entry name" value="EAL_sf"/>
</dbReference>
<dbReference type="SMART" id="SM00052">
    <property type="entry name" value="EAL"/>
    <property type="match status" value="1"/>
</dbReference>
<evidence type="ECO:0000313" key="5">
    <source>
        <dbReference type="EMBL" id="RAW49876.1"/>
    </source>
</evidence>
<dbReference type="Gene3D" id="3.30.70.270">
    <property type="match status" value="1"/>
</dbReference>
<dbReference type="NCBIfam" id="TIGR00254">
    <property type="entry name" value="GGDEF"/>
    <property type="match status" value="1"/>
</dbReference>
<evidence type="ECO:0000313" key="6">
    <source>
        <dbReference type="Proteomes" id="UP000251634"/>
    </source>
</evidence>
<dbReference type="AlphaFoldDB" id="A0A329TMQ1"/>
<name>A0A329TMQ1_9FIRM</name>
<dbReference type="Gene3D" id="6.10.340.10">
    <property type="match status" value="1"/>
</dbReference>
<dbReference type="InterPro" id="IPR050706">
    <property type="entry name" value="Cyclic-di-GMP_PDE-like"/>
</dbReference>
<reference evidence="5 6" key="1">
    <citation type="submission" date="2018-02" db="EMBL/GenBank/DDBJ databases">
        <title>Complete genome sequencing of Faecalibacterium prausnitzii strains isolated from the human gut.</title>
        <authorList>
            <person name="Fitzgerald B.C."/>
            <person name="Shkoporov A.N."/>
            <person name="Ross P.R."/>
            <person name="Hill C."/>
        </authorList>
    </citation>
    <scope>NUCLEOTIDE SEQUENCE [LARGE SCALE GENOMIC DNA]</scope>
    <source>
        <strain evidence="5 6">APC942/8-14-2</strain>
    </source>
</reference>
<dbReference type="SUPFAM" id="SSF141868">
    <property type="entry name" value="EAL domain-like"/>
    <property type="match status" value="1"/>
</dbReference>